<gene>
    <name evidence="1" type="ORF">ANCCAN_27739</name>
</gene>
<organism evidence="1 2">
    <name type="scientific">Ancylostoma caninum</name>
    <name type="common">Dog hookworm</name>
    <dbReference type="NCBI Taxonomy" id="29170"/>
    <lineage>
        <taxon>Eukaryota</taxon>
        <taxon>Metazoa</taxon>
        <taxon>Ecdysozoa</taxon>
        <taxon>Nematoda</taxon>
        <taxon>Chromadorea</taxon>
        <taxon>Rhabditida</taxon>
        <taxon>Rhabditina</taxon>
        <taxon>Rhabditomorpha</taxon>
        <taxon>Strongyloidea</taxon>
        <taxon>Ancylostomatidae</taxon>
        <taxon>Ancylostomatinae</taxon>
        <taxon>Ancylostoma</taxon>
    </lineage>
</organism>
<protein>
    <submittedName>
        <fullName evidence="1">Uncharacterized protein</fullName>
    </submittedName>
</protein>
<comment type="caution">
    <text evidence="1">The sequence shown here is derived from an EMBL/GenBank/DDBJ whole genome shotgun (WGS) entry which is preliminary data.</text>
</comment>
<proteinExistence type="predicted"/>
<keyword evidence="2" id="KW-1185">Reference proteome</keyword>
<sequence length="44" mass="5091">MTWLQTHSMWQHLLLPRLNSTRNVVIISFVRLLMGVSCIGTSHL</sequence>
<accession>A0A368F355</accession>
<dbReference type="AlphaFoldDB" id="A0A368F355"/>
<dbReference type="EMBL" id="JOJR01006956">
    <property type="protein sequence ID" value="RCN26534.1"/>
    <property type="molecule type" value="Genomic_DNA"/>
</dbReference>
<dbReference type="Proteomes" id="UP000252519">
    <property type="component" value="Unassembled WGS sequence"/>
</dbReference>
<evidence type="ECO:0000313" key="2">
    <source>
        <dbReference type="Proteomes" id="UP000252519"/>
    </source>
</evidence>
<name>A0A368F355_ANCCA</name>
<evidence type="ECO:0000313" key="1">
    <source>
        <dbReference type="EMBL" id="RCN26534.1"/>
    </source>
</evidence>
<reference evidence="1 2" key="1">
    <citation type="submission" date="2014-10" db="EMBL/GenBank/DDBJ databases">
        <title>Draft genome of the hookworm Ancylostoma caninum.</title>
        <authorList>
            <person name="Mitreva M."/>
        </authorList>
    </citation>
    <scope>NUCLEOTIDE SEQUENCE [LARGE SCALE GENOMIC DNA]</scope>
    <source>
        <strain evidence="1 2">Baltimore</strain>
    </source>
</reference>